<reference evidence="3" key="1">
    <citation type="journal article" date="2020" name="Stud. Mycol.">
        <title>101 Dothideomycetes genomes: a test case for predicting lifestyles and emergence of pathogens.</title>
        <authorList>
            <person name="Haridas S."/>
            <person name="Albert R."/>
            <person name="Binder M."/>
            <person name="Bloem J."/>
            <person name="Labutti K."/>
            <person name="Salamov A."/>
            <person name="Andreopoulos B."/>
            <person name="Baker S."/>
            <person name="Barry K."/>
            <person name="Bills G."/>
            <person name="Bluhm B."/>
            <person name="Cannon C."/>
            <person name="Castanera R."/>
            <person name="Culley D."/>
            <person name="Daum C."/>
            <person name="Ezra D."/>
            <person name="Gonzalez J."/>
            <person name="Henrissat B."/>
            <person name="Kuo A."/>
            <person name="Liang C."/>
            <person name="Lipzen A."/>
            <person name="Lutzoni F."/>
            <person name="Magnuson J."/>
            <person name="Mondo S."/>
            <person name="Nolan M."/>
            <person name="Ohm R."/>
            <person name="Pangilinan J."/>
            <person name="Park H.-J."/>
            <person name="Ramirez L."/>
            <person name="Alfaro M."/>
            <person name="Sun H."/>
            <person name="Tritt A."/>
            <person name="Yoshinaga Y."/>
            <person name="Zwiers L.-H."/>
            <person name="Turgeon B."/>
            <person name="Goodwin S."/>
            <person name="Spatafora J."/>
            <person name="Crous P."/>
            <person name="Grigoriev I."/>
        </authorList>
    </citation>
    <scope>NUCLEOTIDE SEQUENCE</scope>
    <source>
        <strain evidence="3">CBS 122681</strain>
    </source>
</reference>
<feature type="compositionally biased region" description="Polar residues" evidence="2">
    <location>
        <begin position="1"/>
        <end position="25"/>
    </location>
</feature>
<gene>
    <name evidence="3" type="ORF">K491DRAFT_760838</name>
</gene>
<accession>A0A6A6SXL0</accession>
<keyword evidence="1" id="KW-0175">Coiled coil</keyword>
<dbReference type="AlphaFoldDB" id="A0A6A6SXL0"/>
<feature type="compositionally biased region" description="Basic and acidic residues" evidence="2">
    <location>
        <begin position="278"/>
        <end position="289"/>
    </location>
</feature>
<dbReference type="Proteomes" id="UP000799324">
    <property type="component" value="Unassembled WGS sequence"/>
</dbReference>
<feature type="region of interest" description="Disordered" evidence="2">
    <location>
        <begin position="267"/>
        <end position="294"/>
    </location>
</feature>
<protein>
    <submittedName>
        <fullName evidence="3">Uncharacterized protein</fullName>
    </submittedName>
</protein>
<keyword evidence="4" id="KW-1185">Reference proteome</keyword>
<name>A0A6A6SXL0_9PLEO</name>
<feature type="region of interest" description="Disordered" evidence="2">
    <location>
        <begin position="1"/>
        <end position="41"/>
    </location>
</feature>
<evidence type="ECO:0000313" key="3">
    <source>
        <dbReference type="EMBL" id="KAF2651731.1"/>
    </source>
</evidence>
<proteinExistence type="predicted"/>
<evidence type="ECO:0000256" key="1">
    <source>
        <dbReference type="SAM" id="Coils"/>
    </source>
</evidence>
<feature type="coiled-coil region" evidence="1">
    <location>
        <begin position="397"/>
        <end position="424"/>
    </location>
</feature>
<evidence type="ECO:0000256" key="2">
    <source>
        <dbReference type="SAM" id="MobiDB-lite"/>
    </source>
</evidence>
<organism evidence="3 4">
    <name type="scientific">Lophiostoma macrostomum CBS 122681</name>
    <dbReference type="NCBI Taxonomy" id="1314788"/>
    <lineage>
        <taxon>Eukaryota</taxon>
        <taxon>Fungi</taxon>
        <taxon>Dikarya</taxon>
        <taxon>Ascomycota</taxon>
        <taxon>Pezizomycotina</taxon>
        <taxon>Dothideomycetes</taxon>
        <taxon>Pleosporomycetidae</taxon>
        <taxon>Pleosporales</taxon>
        <taxon>Lophiostomataceae</taxon>
        <taxon>Lophiostoma</taxon>
    </lineage>
</organism>
<dbReference type="EMBL" id="MU004418">
    <property type="protein sequence ID" value="KAF2651731.1"/>
    <property type="molecule type" value="Genomic_DNA"/>
</dbReference>
<sequence length="468" mass="53065">MPSVSIASLGQSDVNDKTVSSSGNAPHSARPPNASDTPSYSYADIEAKLQEDEGVWNHFKHLPKASELQFSSFPREHDPHALPPHLPNVLSKRLWVGTWTQDVNAETDQVYAYVHGYVNYHARISQVSYFKTSNQGFQPVSVLVPEVEFAEPFKYVHTQRTETRRTRLRFLILFYFLEKGLLDKLIFTQEGMHSIRMCCEKIAAFSRHPSIEPARSKRPTTKIADAAIQTKEAPKTAVSAPLTPFESKDYVQSVKTVSENKLAYQWNSPMARPTNEGSTDRDLERDVSSKQRVLHRHQPIVSTEMLTPPKTPNPVPEEATGNDQQFRTFTQSLGKDHKPTSIVRTEPAEGDETNGNGIVLKRSMGTEISEENAQSEPKRQHMDDGFRHYQQIIQHIKKQTDGDLEQLKTENVTLRQENAKLKKWQEVAERKVSQATETLQHSQTKIKELEAFRDGIMGYASKFQPNAS</sequence>
<evidence type="ECO:0000313" key="4">
    <source>
        <dbReference type="Proteomes" id="UP000799324"/>
    </source>
</evidence>